<keyword evidence="1" id="KW-0282">Flagellum</keyword>
<sequence length="258" mass="29230">MYQGFYNLTSGMLTQSRNLNVVSNNMANIQTAGYKKDTMVSSTFQEEMLYRTGRRAKENREELAVTSKIRTASRTYVDYEQGSMEPTEGIYDFAIQGRGFFCIQTEDGVRYTRDGSFSVDNQGYLVLNDQGRVLGKNNRPIKIDNENFNVDNRGNITVEETVRGKVRRTTLGSIRVVDFENYENLHKEDNGMFSTDQNGRQVGNDTAIAWKCLERANVNMVDEMTNMMSSQRALQSAAQVLRLYDQVMGKSASEVGSL</sequence>
<accession>A0AC61R4I9</accession>
<keyword evidence="1" id="KW-0966">Cell projection</keyword>
<gene>
    <name evidence="1" type="ORF">E5357_02675</name>
</gene>
<evidence type="ECO:0000313" key="2">
    <source>
        <dbReference type="Proteomes" id="UP000307720"/>
    </source>
</evidence>
<keyword evidence="1" id="KW-0969">Cilium</keyword>
<name>A0AC61R4I9_9FIRM</name>
<comment type="caution">
    <text evidence="1">The sequence shown here is derived from an EMBL/GenBank/DDBJ whole genome shotgun (WGS) entry which is preliminary data.</text>
</comment>
<dbReference type="EMBL" id="SRZB01000002">
    <property type="protein sequence ID" value="TGY00423.1"/>
    <property type="molecule type" value="Genomic_DNA"/>
</dbReference>
<keyword evidence="2" id="KW-1185">Reference proteome</keyword>
<protein>
    <submittedName>
        <fullName evidence="1">Flagellar hook-basal body protein</fullName>
    </submittedName>
</protein>
<organism evidence="1 2">
    <name type="scientific">Hominisplanchenecus murintestinalis</name>
    <dbReference type="NCBI Taxonomy" id="2941517"/>
    <lineage>
        <taxon>Bacteria</taxon>
        <taxon>Bacillati</taxon>
        <taxon>Bacillota</taxon>
        <taxon>Clostridia</taxon>
        <taxon>Lachnospirales</taxon>
        <taxon>Lachnospiraceae</taxon>
        <taxon>Hominisplanchenecus</taxon>
    </lineage>
</organism>
<dbReference type="Proteomes" id="UP000307720">
    <property type="component" value="Unassembled WGS sequence"/>
</dbReference>
<reference evidence="1" key="1">
    <citation type="submission" date="2019-04" db="EMBL/GenBank/DDBJ databases">
        <title>Microbes associate with the intestines of laboratory mice.</title>
        <authorList>
            <person name="Navarre W."/>
            <person name="Wong E."/>
            <person name="Huang K."/>
            <person name="Tropini C."/>
            <person name="Ng K."/>
            <person name="Yu B."/>
        </authorList>
    </citation>
    <scope>NUCLEOTIDE SEQUENCE</scope>
    <source>
        <strain evidence="1">NM72_1-8</strain>
    </source>
</reference>
<proteinExistence type="predicted"/>
<evidence type="ECO:0000313" key="1">
    <source>
        <dbReference type="EMBL" id="TGY00423.1"/>
    </source>
</evidence>